<dbReference type="InterPro" id="IPR016166">
    <property type="entry name" value="FAD-bd_PCMH"/>
</dbReference>
<proteinExistence type="inferred from homology"/>
<evidence type="ECO:0000256" key="1">
    <source>
        <dbReference type="ARBA" id="ARBA00001974"/>
    </source>
</evidence>
<accession>H0EC25</accession>
<keyword evidence="4" id="KW-0274">FAD</keyword>
<evidence type="ECO:0000256" key="4">
    <source>
        <dbReference type="ARBA" id="ARBA00022827"/>
    </source>
</evidence>
<protein>
    <recommendedName>
        <fullName evidence="6">FAD-binding PCMH-type domain-containing protein</fullName>
    </recommendedName>
</protein>
<organism evidence="7 8">
    <name type="scientific">Patulibacter medicamentivorans</name>
    <dbReference type="NCBI Taxonomy" id="1097667"/>
    <lineage>
        <taxon>Bacteria</taxon>
        <taxon>Bacillati</taxon>
        <taxon>Actinomycetota</taxon>
        <taxon>Thermoleophilia</taxon>
        <taxon>Solirubrobacterales</taxon>
        <taxon>Patulibacteraceae</taxon>
        <taxon>Patulibacter</taxon>
    </lineage>
</organism>
<dbReference type="InterPro" id="IPR012951">
    <property type="entry name" value="BBE"/>
</dbReference>
<comment type="caution">
    <text evidence="7">The sequence shown here is derived from an EMBL/GenBank/DDBJ whole genome shotgun (WGS) entry which is preliminary data.</text>
</comment>
<dbReference type="InterPro" id="IPR016169">
    <property type="entry name" value="FAD-bd_PCMH_sub2"/>
</dbReference>
<comment type="cofactor">
    <cofactor evidence="1">
        <name>FAD</name>
        <dbReference type="ChEBI" id="CHEBI:57692"/>
    </cofactor>
</comment>
<dbReference type="Gene3D" id="3.40.462.20">
    <property type="match status" value="1"/>
</dbReference>
<dbReference type="PROSITE" id="PS51387">
    <property type="entry name" value="FAD_PCMH"/>
    <property type="match status" value="1"/>
</dbReference>
<comment type="similarity">
    <text evidence="2">Belongs to the oxygen-dependent FAD-linked oxidoreductase family.</text>
</comment>
<dbReference type="InterPro" id="IPR050416">
    <property type="entry name" value="FAD-linked_Oxidoreductase"/>
</dbReference>
<dbReference type="GO" id="GO:0071949">
    <property type="term" value="F:FAD binding"/>
    <property type="evidence" value="ECO:0007669"/>
    <property type="project" value="InterPro"/>
</dbReference>
<dbReference type="InterPro" id="IPR036318">
    <property type="entry name" value="FAD-bd_PCMH-like_sf"/>
</dbReference>
<sequence length="362" mass="36988">MAAAAAEHGLAAHAGAADDVGVVGYLLGGGIGWVARRHGLAAEDLLAVELVTADGSLVRVDAENEPDLFWALRGGGGGLGVVTAVELRLHPIVSVHAGALAWPVERTRDVLRAWRDWCETVPDEVTSVGRVVCFPPAAPADGHDPLPARLQGGSFVVVEAACLAPAARSDELLAPLRALAPLLDTFATIAAPALGGLHMDPSDPVGAVSDHVLLDRLPDDAIDALVAATLDAARPPLASVEVRQLGGALAVARDGQGAQGTIDAAFAVLAVALVPDATGAAAAEQRVADVAAAVAPWGHGRRYLNFVDRAEDSALAFHDHSFRRLQAVKAAWDPQDVFLAGRGFAADGSRSSPGGHEPGGAP</sequence>
<gene>
    <name evidence="7" type="ORF">PAI11_44100</name>
</gene>
<dbReference type="InterPro" id="IPR016164">
    <property type="entry name" value="FAD-linked_Oxase-like_C"/>
</dbReference>
<dbReference type="PANTHER" id="PTHR42973">
    <property type="entry name" value="BINDING OXIDOREDUCTASE, PUTATIVE (AFU_ORTHOLOGUE AFUA_1G17690)-RELATED"/>
    <property type="match status" value="1"/>
</dbReference>
<evidence type="ECO:0000259" key="6">
    <source>
        <dbReference type="PROSITE" id="PS51387"/>
    </source>
</evidence>
<evidence type="ECO:0000256" key="5">
    <source>
        <dbReference type="ARBA" id="ARBA00023002"/>
    </source>
</evidence>
<dbReference type="Proteomes" id="UP000005143">
    <property type="component" value="Unassembled WGS sequence"/>
</dbReference>
<dbReference type="Pfam" id="PF01565">
    <property type="entry name" value="FAD_binding_4"/>
    <property type="match status" value="1"/>
</dbReference>
<dbReference type="SUPFAM" id="SSF56176">
    <property type="entry name" value="FAD-binding/transporter-associated domain-like"/>
    <property type="match status" value="1"/>
</dbReference>
<evidence type="ECO:0000256" key="2">
    <source>
        <dbReference type="ARBA" id="ARBA00005466"/>
    </source>
</evidence>
<dbReference type="GO" id="GO:0016491">
    <property type="term" value="F:oxidoreductase activity"/>
    <property type="evidence" value="ECO:0007669"/>
    <property type="project" value="UniProtKB-KW"/>
</dbReference>
<feature type="domain" description="FAD-binding PCMH-type" evidence="6">
    <location>
        <begin position="1"/>
        <end position="92"/>
    </location>
</feature>
<name>H0EC25_9ACTN</name>
<keyword evidence="5" id="KW-0560">Oxidoreductase</keyword>
<keyword evidence="3" id="KW-0285">Flavoprotein</keyword>
<dbReference type="SUPFAM" id="SSF55103">
    <property type="entry name" value="FAD-linked oxidases, C-terminal domain"/>
    <property type="match status" value="1"/>
</dbReference>
<evidence type="ECO:0000256" key="3">
    <source>
        <dbReference type="ARBA" id="ARBA00022630"/>
    </source>
</evidence>
<dbReference type="InterPro" id="IPR006094">
    <property type="entry name" value="Oxid_FAD_bind_N"/>
</dbReference>
<reference evidence="7 8" key="1">
    <citation type="journal article" date="2013" name="Biodegradation">
        <title>Quantitative proteomic analysis of ibuprofen-degrading Patulibacter sp. strain I11.</title>
        <authorList>
            <person name="Almeida B."/>
            <person name="Kjeldal H."/>
            <person name="Lolas I."/>
            <person name="Knudsen A.D."/>
            <person name="Carvalho G."/>
            <person name="Nielsen K.L."/>
            <person name="Barreto Crespo M.T."/>
            <person name="Stensballe A."/>
            <person name="Nielsen J.L."/>
        </authorList>
    </citation>
    <scope>NUCLEOTIDE SEQUENCE [LARGE SCALE GENOMIC DNA]</scope>
    <source>
        <strain evidence="7 8">I11</strain>
    </source>
</reference>
<dbReference type="Pfam" id="PF08031">
    <property type="entry name" value="BBE"/>
    <property type="match status" value="1"/>
</dbReference>
<evidence type="ECO:0000313" key="7">
    <source>
        <dbReference type="EMBL" id="EHN08771.1"/>
    </source>
</evidence>
<dbReference type="EMBL" id="AGUD01000329">
    <property type="protein sequence ID" value="EHN08771.1"/>
    <property type="molecule type" value="Genomic_DNA"/>
</dbReference>
<dbReference type="AlphaFoldDB" id="H0EC25"/>
<keyword evidence="8" id="KW-1185">Reference proteome</keyword>
<dbReference type="Gene3D" id="3.30.465.10">
    <property type="match status" value="1"/>
</dbReference>
<evidence type="ECO:0000313" key="8">
    <source>
        <dbReference type="Proteomes" id="UP000005143"/>
    </source>
</evidence>
<dbReference type="PANTHER" id="PTHR42973:SF39">
    <property type="entry name" value="FAD-BINDING PCMH-TYPE DOMAIN-CONTAINING PROTEIN"/>
    <property type="match status" value="1"/>
</dbReference>